<proteinExistence type="predicted"/>
<accession>A0AA38CIN2</accession>
<protein>
    <submittedName>
        <fullName evidence="1">Uncharacterized protein</fullName>
    </submittedName>
</protein>
<evidence type="ECO:0000313" key="1">
    <source>
        <dbReference type="EMBL" id="KAH9297543.1"/>
    </source>
</evidence>
<organism evidence="1 2">
    <name type="scientific">Taxus chinensis</name>
    <name type="common">Chinese yew</name>
    <name type="synonym">Taxus wallichiana var. chinensis</name>
    <dbReference type="NCBI Taxonomy" id="29808"/>
    <lineage>
        <taxon>Eukaryota</taxon>
        <taxon>Viridiplantae</taxon>
        <taxon>Streptophyta</taxon>
        <taxon>Embryophyta</taxon>
        <taxon>Tracheophyta</taxon>
        <taxon>Spermatophyta</taxon>
        <taxon>Pinopsida</taxon>
        <taxon>Pinidae</taxon>
        <taxon>Conifers II</taxon>
        <taxon>Cupressales</taxon>
        <taxon>Taxaceae</taxon>
        <taxon>Taxus</taxon>
    </lineage>
</organism>
<comment type="caution">
    <text evidence="1">The sequence shown here is derived from an EMBL/GenBank/DDBJ whole genome shotgun (WGS) entry which is preliminary data.</text>
</comment>
<dbReference type="AlphaFoldDB" id="A0AA38CIN2"/>
<keyword evidence="2" id="KW-1185">Reference proteome</keyword>
<dbReference type="Proteomes" id="UP000824469">
    <property type="component" value="Unassembled WGS sequence"/>
</dbReference>
<gene>
    <name evidence="1" type="ORF">KI387_029225</name>
</gene>
<evidence type="ECO:0000313" key="2">
    <source>
        <dbReference type="Proteomes" id="UP000824469"/>
    </source>
</evidence>
<dbReference type="EMBL" id="JAHRHJ020000010">
    <property type="protein sequence ID" value="KAH9297543.1"/>
    <property type="molecule type" value="Genomic_DNA"/>
</dbReference>
<feature type="non-terminal residue" evidence="1">
    <location>
        <position position="64"/>
    </location>
</feature>
<feature type="non-terminal residue" evidence="1">
    <location>
        <position position="1"/>
    </location>
</feature>
<reference evidence="1 2" key="1">
    <citation type="journal article" date="2021" name="Nat. Plants">
        <title>The Taxus genome provides insights into paclitaxel biosynthesis.</title>
        <authorList>
            <person name="Xiong X."/>
            <person name="Gou J."/>
            <person name="Liao Q."/>
            <person name="Li Y."/>
            <person name="Zhou Q."/>
            <person name="Bi G."/>
            <person name="Li C."/>
            <person name="Du R."/>
            <person name="Wang X."/>
            <person name="Sun T."/>
            <person name="Guo L."/>
            <person name="Liang H."/>
            <person name="Lu P."/>
            <person name="Wu Y."/>
            <person name="Zhang Z."/>
            <person name="Ro D.K."/>
            <person name="Shang Y."/>
            <person name="Huang S."/>
            <person name="Yan J."/>
        </authorList>
    </citation>
    <scope>NUCLEOTIDE SEQUENCE [LARGE SCALE GENOMIC DNA]</scope>
    <source>
        <strain evidence="1">Ta-2019</strain>
    </source>
</reference>
<name>A0AA38CIN2_TAXCH</name>
<sequence>VSPTSAHPEDHIHVPIPESCRTVPDGLICLQSTPIPLNRRRPVSIDADYTQSTPIYLQIGKKIQ</sequence>